<evidence type="ECO:0000256" key="3">
    <source>
        <dbReference type="ARBA" id="ARBA00023015"/>
    </source>
</evidence>
<keyword evidence="2" id="KW-0963">Cytoplasm</keyword>
<dbReference type="EMBL" id="PJZH01000001">
    <property type="protein sequence ID" value="PLR40284.1"/>
    <property type="molecule type" value="Genomic_DNA"/>
</dbReference>
<keyword evidence="4" id="KW-0238">DNA-binding</keyword>
<dbReference type="PANTHER" id="PTHR46565:SF20">
    <property type="entry name" value="COLD SHOCK DOMAIN-CONTAINING PROTEIN 4"/>
    <property type="match status" value="1"/>
</dbReference>
<dbReference type="InterPro" id="IPR011129">
    <property type="entry name" value="CSD"/>
</dbReference>
<dbReference type="SUPFAM" id="SSF50249">
    <property type="entry name" value="Nucleic acid-binding proteins"/>
    <property type="match status" value="1"/>
</dbReference>
<evidence type="ECO:0000259" key="7">
    <source>
        <dbReference type="PROSITE" id="PS51857"/>
    </source>
</evidence>
<evidence type="ECO:0000313" key="8">
    <source>
        <dbReference type="EMBL" id="PLR40284.1"/>
    </source>
</evidence>
<proteinExistence type="predicted"/>
<gene>
    <name evidence="8" type="ORF">CYR32_00635</name>
</gene>
<keyword evidence="6" id="KW-0804">Transcription</keyword>
<reference evidence="8 9" key="1">
    <citation type="submission" date="2017-12" db="EMBL/GenBank/DDBJ databases">
        <title>Characterization of six clinical isolates of Enterochimera gen. nov., a novel genus of the Yersiniaciae family and the three species Enterochimera arupensis sp. nov., Enterochimera coloradensis sp. nov, and Enterochimera californica sp. nov.</title>
        <authorList>
            <person name="Rossi A."/>
            <person name="Fisher M."/>
        </authorList>
    </citation>
    <scope>NUCLEOTIDE SEQUENCE [LARGE SCALE GENOMIC DNA]</scope>
    <source>
        <strain evidence="9">2016-Iso4</strain>
    </source>
</reference>
<name>A0A2N5ECL2_9GAMM</name>
<comment type="caution">
    <text evidence="8">The sequence shown here is derived from an EMBL/GenBank/DDBJ whole genome shotgun (WGS) entry which is preliminary data.</text>
</comment>
<keyword evidence="9" id="KW-1185">Reference proteome</keyword>
<evidence type="ECO:0000256" key="6">
    <source>
        <dbReference type="ARBA" id="ARBA00023163"/>
    </source>
</evidence>
<dbReference type="GO" id="GO:0005829">
    <property type="term" value="C:cytosol"/>
    <property type="evidence" value="ECO:0007669"/>
    <property type="project" value="UniProtKB-ARBA"/>
</dbReference>
<evidence type="ECO:0000256" key="1">
    <source>
        <dbReference type="ARBA" id="ARBA00004496"/>
    </source>
</evidence>
<dbReference type="PROSITE" id="PS51857">
    <property type="entry name" value="CSD_2"/>
    <property type="match status" value="1"/>
</dbReference>
<dbReference type="PIRSF" id="PIRSF002599">
    <property type="entry name" value="Cold_shock_A"/>
    <property type="match status" value="1"/>
</dbReference>
<dbReference type="AlphaFoldDB" id="A0A2N5ECL2"/>
<dbReference type="OrthoDB" id="3695885at2"/>
<keyword evidence="5" id="KW-0010">Activator</keyword>
<dbReference type="PRINTS" id="PR00050">
    <property type="entry name" value="COLDSHOCK"/>
</dbReference>
<keyword evidence="3" id="KW-0805">Transcription regulation</keyword>
<dbReference type="CDD" id="cd04458">
    <property type="entry name" value="CSP_CDS"/>
    <property type="match status" value="1"/>
</dbReference>
<organism evidence="8 9">
    <name type="scientific">Chimaeribacter coloradensis</name>
    <dbReference type="NCBI Taxonomy" id="2060068"/>
    <lineage>
        <taxon>Bacteria</taxon>
        <taxon>Pseudomonadati</taxon>
        <taxon>Pseudomonadota</taxon>
        <taxon>Gammaproteobacteria</taxon>
        <taxon>Enterobacterales</taxon>
        <taxon>Yersiniaceae</taxon>
        <taxon>Chimaeribacter</taxon>
    </lineage>
</organism>
<dbReference type="PANTHER" id="PTHR46565">
    <property type="entry name" value="COLD SHOCK DOMAIN PROTEIN 2"/>
    <property type="match status" value="1"/>
</dbReference>
<dbReference type="Pfam" id="PF00313">
    <property type="entry name" value="CSD"/>
    <property type="match status" value="1"/>
</dbReference>
<evidence type="ECO:0000256" key="5">
    <source>
        <dbReference type="ARBA" id="ARBA00023159"/>
    </source>
</evidence>
<accession>A0A2N5ECL2</accession>
<dbReference type="InterPro" id="IPR012156">
    <property type="entry name" value="Cold_shock_CspA"/>
</dbReference>
<feature type="domain" description="CSD" evidence="7">
    <location>
        <begin position="3"/>
        <end position="69"/>
    </location>
</feature>
<dbReference type="Proteomes" id="UP000234503">
    <property type="component" value="Unassembled WGS sequence"/>
</dbReference>
<dbReference type="GO" id="GO:0003677">
    <property type="term" value="F:DNA binding"/>
    <property type="evidence" value="ECO:0007669"/>
    <property type="project" value="UniProtKB-KW"/>
</dbReference>
<comment type="subcellular location">
    <subcellularLocation>
        <location evidence="1">Cytoplasm</location>
    </subcellularLocation>
</comment>
<protein>
    <submittedName>
        <fullName evidence="8">Cold-shock protein</fullName>
    </submittedName>
</protein>
<evidence type="ECO:0000256" key="2">
    <source>
        <dbReference type="ARBA" id="ARBA00022490"/>
    </source>
</evidence>
<sequence>MMLKIGRVKWYNEAKGYGFISPNDGGSDLYVSRMSIANTKNKSLLEGQQVEFTCYHSVYHGLSAADVIALH</sequence>
<evidence type="ECO:0000256" key="4">
    <source>
        <dbReference type="ARBA" id="ARBA00023125"/>
    </source>
</evidence>
<evidence type="ECO:0000313" key="9">
    <source>
        <dbReference type="Proteomes" id="UP000234503"/>
    </source>
</evidence>
<dbReference type="InterPro" id="IPR012340">
    <property type="entry name" value="NA-bd_OB-fold"/>
</dbReference>
<dbReference type="SMART" id="SM00357">
    <property type="entry name" value="CSP"/>
    <property type="match status" value="1"/>
</dbReference>
<dbReference type="RefSeq" id="WP_101821534.1">
    <property type="nucleotide sequence ID" value="NZ_PJZH01000001.1"/>
</dbReference>
<dbReference type="Gene3D" id="2.40.50.140">
    <property type="entry name" value="Nucleic acid-binding proteins"/>
    <property type="match status" value="1"/>
</dbReference>
<dbReference type="InterPro" id="IPR002059">
    <property type="entry name" value="CSP_DNA-bd"/>
</dbReference>